<feature type="binding site" evidence="8">
    <location>
        <position position="141"/>
    </location>
    <ligand>
        <name>IMP</name>
        <dbReference type="ChEBI" id="CHEBI:58053"/>
        <note>ligand shared between dimeric partners</note>
    </ligand>
</feature>
<keyword evidence="7 8" id="KW-0342">GTP-binding</keyword>
<dbReference type="NCBIfam" id="NF002223">
    <property type="entry name" value="PRK01117.1"/>
    <property type="match status" value="1"/>
</dbReference>
<keyword evidence="6 8" id="KW-0460">Magnesium</keyword>
<dbReference type="NCBIfam" id="TIGR00184">
    <property type="entry name" value="purA"/>
    <property type="match status" value="1"/>
</dbReference>
<dbReference type="AlphaFoldDB" id="A0A7C2ZMW2"/>
<dbReference type="PANTHER" id="PTHR11846:SF0">
    <property type="entry name" value="ADENYLOSUCCINATE SYNTHETASE"/>
    <property type="match status" value="1"/>
</dbReference>
<dbReference type="Gene3D" id="1.10.300.10">
    <property type="entry name" value="Adenylosuccinate Synthetase, subunit A, domain 2"/>
    <property type="match status" value="1"/>
</dbReference>
<feature type="binding site" evidence="8">
    <location>
        <begin position="41"/>
        <end position="43"/>
    </location>
    <ligand>
        <name>GTP</name>
        <dbReference type="ChEBI" id="CHEBI:37565"/>
    </ligand>
</feature>
<comment type="function">
    <text evidence="8">Plays an important role in the de novo pathway of purine nucleotide biosynthesis. Catalyzes the first committed step in the biosynthesis of AMP from IMP.</text>
</comment>
<dbReference type="InterPro" id="IPR018220">
    <property type="entry name" value="Adenylosuccin_syn_GTP-bd"/>
</dbReference>
<feature type="active site" evidence="9">
    <location>
        <position position="138"/>
    </location>
</feature>
<dbReference type="InterPro" id="IPR027417">
    <property type="entry name" value="P-loop_NTPase"/>
</dbReference>
<comment type="similarity">
    <text evidence="8 10">Belongs to the adenylosuccinate synthetase family.</text>
</comment>
<evidence type="ECO:0000256" key="7">
    <source>
        <dbReference type="ARBA" id="ARBA00023134"/>
    </source>
</evidence>
<dbReference type="PROSITE" id="PS01266">
    <property type="entry name" value="ADENYLOSUCCIN_SYN_1"/>
    <property type="match status" value="1"/>
</dbReference>
<evidence type="ECO:0000256" key="3">
    <source>
        <dbReference type="ARBA" id="ARBA00022723"/>
    </source>
</evidence>
<dbReference type="Pfam" id="PF00709">
    <property type="entry name" value="Adenylsucc_synt"/>
    <property type="match status" value="1"/>
</dbReference>
<keyword evidence="2 8" id="KW-0436">Ligase</keyword>
<dbReference type="InterPro" id="IPR033128">
    <property type="entry name" value="Adenylosuccin_syn_Lys_AS"/>
</dbReference>
<evidence type="ECO:0000256" key="1">
    <source>
        <dbReference type="ARBA" id="ARBA00011738"/>
    </source>
</evidence>
<dbReference type="Gene3D" id="3.40.440.10">
    <property type="entry name" value="Adenylosuccinate Synthetase, subunit A, domain 1"/>
    <property type="match status" value="1"/>
</dbReference>
<evidence type="ECO:0000313" key="11">
    <source>
        <dbReference type="EMBL" id="HEW45253.1"/>
    </source>
</evidence>
<feature type="binding site" evidence="8">
    <location>
        <begin position="329"/>
        <end position="331"/>
    </location>
    <ligand>
        <name>GTP</name>
        <dbReference type="ChEBI" id="CHEBI:37565"/>
    </ligand>
</feature>
<comment type="subunit">
    <text evidence="1 8">Homodimer.</text>
</comment>
<feature type="binding site" evidence="8">
    <location>
        <position position="303"/>
    </location>
    <ligand>
        <name>GTP</name>
        <dbReference type="ChEBI" id="CHEBI:37565"/>
    </ligand>
</feature>
<feature type="binding site" evidence="8">
    <location>
        <position position="41"/>
    </location>
    <ligand>
        <name>Mg(2+)</name>
        <dbReference type="ChEBI" id="CHEBI:18420"/>
    </ligand>
</feature>
<feature type="binding site" description="in other chain" evidence="8">
    <location>
        <begin position="39"/>
        <end position="42"/>
    </location>
    <ligand>
        <name>IMP</name>
        <dbReference type="ChEBI" id="CHEBI:58053"/>
        <note>ligand shared between dimeric partners</note>
    </ligand>
</feature>
<reference evidence="11" key="1">
    <citation type="journal article" date="2020" name="mSystems">
        <title>Genome- and Community-Level Interaction Insights into Carbon Utilization and Element Cycling Functions of Hydrothermarchaeota in Hydrothermal Sediment.</title>
        <authorList>
            <person name="Zhou Z."/>
            <person name="Liu Y."/>
            <person name="Xu W."/>
            <person name="Pan J."/>
            <person name="Luo Z.H."/>
            <person name="Li M."/>
        </authorList>
    </citation>
    <scope>NUCLEOTIDE SEQUENCE [LARGE SCALE GENOMIC DNA]</scope>
    <source>
        <strain evidence="11">SpSt-132</strain>
    </source>
</reference>
<keyword evidence="5 8" id="KW-0658">Purine biosynthesis</keyword>
<name>A0A7C2ZMW2_9AQUI</name>
<feature type="binding site" evidence="8">
    <location>
        <position position="14"/>
    </location>
    <ligand>
        <name>Mg(2+)</name>
        <dbReference type="ChEBI" id="CHEBI:18420"/>
    </ligand>
</feature>
<dbReference type="CDD" id="cd03108">
    <property type="entry name" value="AdSS"/>
    <property type="match status" value="1"/>
</dbReference>
<dbReference type="EC" id="6.3.4.4" evidence="8 10"/>
<dbReference type="SUPFAM" id="SSF52540">
    <property type="entry name" value="P-loop containing nucleoside triphosphate hydrolases"/>
    <property type="match status" value="1"/>
</dbReference>
<dbReference type="PROSITE" id="PS00513">
    <property type="entry name" value="ADENYLOSUCCIN_SYN_2"/>
    <property type="match status" value="1"/>
</dbReference>
<accession>A0A7C2ZMW2</accession>
<dbReference type="GO" id="GO:0046040">
    <property type="term" value="P:IMP metabolic process"/>
    <property type="evidence" value="ECO:0007669"/>
    <property type="project" value="TreeGrafter"/>
</dbReference>
<dbReference type="FunFam" id="3.90.170.10:FF:000001">
    <property type="entry name" value="Adenylosuccinate synthetase"/>
    <property type="match status" value="1"/>
</dbReference>
<feature type="active site" description="Proton acceptor" evidence="8">
    <location>
        <position position="14"/>
    </location>
</feature>
<dbReference type="UniPathway" id="UPA00075">
    <property type="reaction ID" value="UER00335"/>
</dbReference>
<comment type="subcellular location">
    <subcellularLocation>
        <location evidence="8">Cytoplasm</location>
    </subcellularLocation>
</comment>
<protein>
    <recommendedName>
        <fullName evidence="8 10">Adenylosuccinate synthetase</fullName>
        <shortName evidence="8">AMPSase</shortName>
        <shortName evidence="8">AdSS</shortName>
        <ecNumber evidence="8 10">6.3.4.4</ecNumber>
    </recommendedName>
    <alternativeName>
        <fullName evidence="8">IMP--aspartate ligase</fullName>
    </alternativeName>
</protein>
<evidence type="ECO:0000256" key="9">
    <source>
        <dbReference type="PROSITE-ProRule" id="PRU10134"/>
    </source>
</evidence>
<evidence type="ECO:0000256" key="6">
    <source>
        <dbReference type="ARBA" id="ARBA00022842"/>
    </source>
</evidence>
<evidence type="ECO:0000256" key="2">
    <source>
        <dbReference type="ARBA" id="ARBA00022598"/>
    </source>
</evidence>
<dbReference type="InterPro" id="IPR001114">
    <property type="entry name" value="Adenylosuccinate_synthetase"/>
</dbReference>
<sequence>MKKHLVLLGAQWGDEGKGKVVDLLSADFDAVVRYQGGSNAGHTVVVGGDKFILHLLPTGILHDHTIGIVAQGMVVDLDLLVKEMEDIEEKGLKVWDRVFVSNRAHLVMPYHKVLDSLFERKGKIGTTLRGIGPSYMFKYGRKGIRVCDLEDKDRTYRLIKDNLEFVQDLCEKVYCENHKLDLEEMFEKTMESYNKIKDRVIDTTRWLLDFKGRVLFEGAQGTMLDVDMGTYPYVTSSNASALGLSSGTGLPPKYFSDANFWAVSKAYTTRVGEGPFPTELKDEMGEKLRERGGEYGATTGRPRRCGWLDLVALKYAVEVNGLDGLIITKLDVLDEFEEIKLCVAYEYKGQTIDHFPASLSQLEGIRPIYKSFKGWQRDTKGAKSLSQLPKEALDYLDFIQSYLGVPIVMLSTGPEREEYFWLQEPAYQEKVR</sequence>
<dbReference type="InterPro" id="IPR042110">
    <property type="entry name" value="Adenylosuccinate_synth_dom2"/>
</dbReference>
<dbReference type="HAMAP" id="MF_00011">
    <property type="entry name" value="Adenylosucc_synth"/>
    <property type="match status" value="1"/>
</dbReference>
<feature type="active site" description="Proton donor" evidence="8">
    <location>
        <position position="42"/>
    </location>
</feature>
<comment type="caution">
    <text evidence="11">The sequence shown here is derived from an EMBL/GenBank/DDBJ whole genome shotgun (WGS) entry which is preliminary data.</text>
</comment>
<feature type="binding site" evidence="8">
    <location>
        <begin position="13"/>
        <end position="19"/>
    </location>
    <ligand>
        <name>GTP</name>
        <dbReference type="ChEBI" id="CHEBI:37565"/>
    </ligand>
</feature>
<organism evidence="11">
    <name type="scientific">Hydrogenobacter sp</name>
    <dbReference type="NCBI Taxonomy" id="2152829"/>
    <lineage>
        <taxon>Bacteria</taxon>
        <taxon>Pseudomonadati</taxon>
        <taxon>Aquificota</taxon>
        <taxon>Aquificia</taxon>
        <taxon>Aquificales</taxon>
        <taxon>Aquificaceae</taxon>
        <taxon>Hydrogenobacter</taxon>
    </lineage>
</organism>
<dbReference type="Gene3D" id="3.90.170.10">
    <property type="entry name" value="Adenylosuccinate Synthetase, subunit A, domain 3"/>
    <property type="match status" value="1"/>
</dbReference>
<feature type="binding site" evidence="8">
    <location>
        <begin position="297"/>
        <end position="303"/>
    </location>
    <ligand>
        <name>substrate</name>
    </ligand>
</feature>
<evidence type="ECO:0000256" key="10">
    <source>
        <dbReference type="RuleBase" id="RU000520"/>
    </source>
</evidence>
<feature type="binding site" evidence="8">
    <location>
        <begin position="411"/>
        <end position="413"/>
    </location>
    <ligand>
        <name>GTP</name>
        <dbReference type="ChEBI" id="CHEBI:37565"/>
    </ligand>
</feature>
<feature type="binding site" description="in other chain" evidence="8">
    <location>
        <position position="301"/>
    </location>
    <ligand>
        <name>IMP</name>
        <dbReference type="ChEBI" id="CHEBI:58053"/>
        <note>ligand shared between dimeric partners</note>
    </ligand>
</feature>
<keyword evidence="4 8" id="KW-0547">Nucleotide-binding</keyword>
<dbReference type="GO" id="GO:0005525">
    <property type="term" value="F:GTP binding"/>
    <property type="evidence" value="ECO:0007669"/>
    <property type="project" value="UniProtKB-UniRule"/>
</dbReference>
<gene>
    <name evidence="8" type="primary">purA</name>
    <name evidence="11" type="ORF">ENO47_01070</name>
</gene>
<keyword evidence="8" id="KW-0963">Cytoplasm</keyword>
<feature type="binding site" description="in other chain" evidence="8">
    <location>
        <position position="127"/>
    </location>
    <ligand>
        <name>IMP</name>
        <dbReference type="ChEBI" id="CHEBI:58053"/>
        <note>ligand shared between dimeric partners</note>
    </ligand>
</feature>
<comment type="catalytic activity">
    <reaction evidence="8 10">
        <text>IMP + L-aspartate + GTP = N(6)-(1,2-dicarboxyethyl)-AMP + GDP + phosphate + 2 H(+)</text>
        <dbReference type="Rhea" id="RHEA:15753"/>
        <dbReference type="ChEBI" id="CHEBI:15378"/>
        <dbReference type="ChEBI" id="CHEBI:29991"/>
        <dbReference type="ChEBI" id="CHEBI:37565"/>
        <dbReference type="ChEBI" id="CHEBI:43474"/>
        <dbReference type="ChEBI" id="CHEBI:57567"/>
        <dbReference type="ChEBI" id="CHEBI:58053"/>
        <dbReference type="ChEBI" id="CHEBI:58189"/>
        <dbReference type="EC" id="6.3.4.4"/>
    </reaction>
</comment>
<dbReference type="GO" id="GO:0000287">
    <property type="term" value="F:magnesium ion binding"/>
    <property type="evidence" value="ECO:0007669"/>
    <property type="project" value="UniProtKB-UniRule"/>
</dbReference>
<dbReference type="SMART" id="SM00788">
    <property type="entry name" value="Adenylsucc_synt"/>
    <property type="match status" value="1"/>
</dbReference>
<evidence type="ECO:0000256" key="8">
    <source>
        <dbReference type="HAMAP-Rule" id="MF_00011"/>
    </source>
</evidence>
<evidence type="ECO:0000256" key="4">
    <source>
        <dbReference type="ARBA" id="ARBA00022741"/>
    </source>
</evidence>
<comment type="pathway">
    <text evidence="8 10">Purine metabolism; AMP biosynthesis via de novo pathway; AMP from IMP: step 1/2.</text>
</comment>
<comment type="cofactor">
    <cofactor evidence="8">
        <name>Mg(2+)</name>
        <dbReference type="ChEBI" id="CHEBI:18420"/>
    </cofactor>
    <text evidence="8">Binds 1 Mg(2+) ion per subunit.</text>
</comment>
<feature type="binding site" description="in other chain" evidence="8">
    <location>
        <position position="235"/>
    </location>
    <ligand>
        <name>IMP</name>
        <dbReference type="ChEBI" id="CHEBI:58053"/>
        <note>ligand shared between dimeric partners</note>
    </ligand>
</feature>
<keyword evidence="3 8" id="KW-0479">Metal-binding</keyword>
<dbReference type="PANTHER" id="PTHR11846">
    <property type="entry name" value="ADENYLOSUCCINATE SYNTHETASE"/>
    <property type="match status" value="1"/>
</dbReference>
<feature type="binding site" description="in other chain" evidence="8">
    <location>
        <begin position="14"/>
        <end position="17"/>
    </location>
    <ligand>
        <name>IMP</name>
        <dbReference type="ChEBI" id="CHEBI:58053"/>
        <note>ligand shared between dimeric partners</note>
    </ligand>
</feature>
<dbReference type="InterPro" id="IPR042109">
    <property type="entry name" value="Adenylosuccinate_synth_dom1"/>
</dbReference>
<dbReference type="EMBL" id="DSFP01000020">
    <property type="protein sequence ID" value="HEW45253.1"/>
    <property type="molecule type" value="Genomic_DNA"/>
</dbReference>
<dbReference type="GO" id="GO:0005737">
    <property type="term" value="C:cytoplasm"/>
    <property type="evidence" value="ECO:0007669"/>
    <property type="project" value="UniProtKB-SubCell"/>
</dbReference>
<feature type="binding site" description="in other chain" evidence="8">
    <location>
        <position position="220"/>
    </location>
    <ligand>
        <name>IMP</name>
        <dbReference type="ChEBI" id="CHEBI:58053"/>
        <note>ligand shared between dimeric partners</note>
    </ligand>
</feature>
<dbReference type="InterPro" id="IPR042111">
    <property type="entry name" value="Adenylosuccinate_synth_dom3"/>
</dbReference>
<proteinExistence type="inferred from homology"/>
<evidence type="ECO:0000256" key="5">
    <source>
        <dbReference type="ARBA" id="ARBA00022755"/>
    </source>
</evidence>
<dbReference type="GO" id="GO:0004019">
    <property type="term" value="F:adenylosuccinate synthase activity"/>
    <property type="evidence" value="ECO:0007669"/>
    <property type="project" value="UniProtKB-UniRule"/>
</dbReference>
<dbReference type="FunFam" id="1.10.300.10:FF:000001">
    <property type="entry name" value="Adenylosuccinate synthetase"/>
    <property type="match status" value="1"/>
</dbReference>
<dbReference type="GO" id="GO:0044208">
    <property type="term" value="P:'de novo' AMP biosynthetic process"/>
    <property type="evidence" value="ECO:0007669"/>
    <property type="project" value="UniProtKB-UniRule"/>
</dbReference>